<dbReference type="Pfam" id="PF00596">
    <property type="entry name" value="Aldolase_II"/>
    <property type="match status" value="1"/>
</dbReference>
<comment type="cofactor">
    <cofactor evidence="7">
        <name>Zn(2+)</name>
        <dbReference type="ChEBI" id="CHEBI:29105"/>
    </cofactor>
    <text evidence="7">Binds 1 zinc ion per subunit.</text>
</comment>
<feature type="binding site" evidence="7">
    <location>
        <position position="190"/>
    </location>
    <ligand>
        <name>Zn(2+)</name>
        <dbReference type="ChEBI" id="CHEBI:29105"/>
    </ligand>
</feature>
<comment type="similarity">
    <text evidence="7">Belongs to the aldolase class II family. MtnB subfamily.</text>
</comment>
<dbReference type="NCBIfam" id="TIGR03328">
    <property type="entry name" value="salvage_mtnB"/>
    <property type="match status" value="1"/>
</dbReference>
<keyword evidence="3 7" id="KW-0479">Metal-binding</keyword>
<proteinExistence type="inferred from homology"/>
<gene>
    <name evidence="9" type="ORF">DCAR_013024</name>
</gene>
<reference evidence="9" key="1">
    <citation type="journal article" date="2016" name="Nat. Genet.">
        <title>A high-quality carrot genome assembly provides new insights into carotenoid accumulation and asterid genome evolution.</title>
        <authorList>
            <person name="Iorizzo M."/>
            <person name="Ellison S."/>
            <person name="Senalik D."/>
            <person name="Zeng P."/>
            <person name="Satapoomin P."/>
            <person name="Huang J."/>
            <person name="Bowman M."/>
            <person name="Iovene M."/>
            <person name="Sanseverino W."/>
            <person name="Cavagnaro P."/>
            <person name="Yildiz M."/>
            <person name="Macko-Podgorni A."/>
            <person name="Moranska E."/>
            <person name="Grzebelus E."/>
            <person name="Grzebelus D."/>
            <person name="Ashrafi H."/>
            <person name="Zheng Z."/>
            <person name="Cheng S."/>
            <person name="Spooner D."/>
            <person name="Van Deynze A."/>
            <person name="Simon P."/>
        </authorList>
    </citation>
    <scope>NUCLEOTIDE SEQUENCE [LARGE SCALE GENOMIC DNA]</scope>
    <source>
        <tissue evidence="9">Leaf</tissue>
    </source>
</reference>
<keyword evidence="6 7" id="KW-0456">Lyase</keyword>
<dbReference type="Gramene" id="KZM99614">
    <property type="protein sequence ID" value="KZM99614"/>
    <property type="gene ID" value="DCAR_013024"/>
</dbReference>
<name>A0A165Z4W7_DAUCS</name>
<evidence type="ECO:0000256" key="7">
    <source>
        <dbReference type="HAMAP-Rule" id="MF_03116"/>
    </source>
</evidence>
<accession>A0A165Z4W7</accession>
<dbReference type="SUPFAM" id="SSF53639">
    <property type="entry name" value="AraD/HMP-PK domain-like"/>
    <property type="match status" value="1"/>
</dbReference>
<dbReference type="EC" id="4.2.1.109" evidence="7"/>
<comment type="catalytic activity">
    <reaction evidence="7">
        <text>5-(methylsulfanyl)-D-ribulose 1-phosphate = 5-methylsulfanyl-2,3-dioxopentyl phosphate + H2O</text>
        <dbReference type="Rhea" id="RHEA:15549"/>
        <dbReference type="ChEBI" id="CHEBI:15377"/>
        <dbReference type="ChEBI" id="CHEBI:58548"/>
        <dbReference type="ChEBI" id="CHEBI:58828"/>
        <dbReference type="EC" id="4.2.1.109"/>
    </reaction>
</comment>
<evidence type="ECO:0000256" key="4">
    <source>
        <dbReference type="ARBA" id="ARBA00022833"/>
    </source>
</evidence>
<feature type="binding site" evidence="7">
    <location>
        <position position="265"/>
    </location>
    <ligand>
        <name>Zn(2+)</name>
        <dbReference type="ChEBI" id="CHEBI:29105"/>
    </ligand>
</feature>
<evidence type="ECO:0000256" key="5">
    <source>
        <dbReference type="ARBA" id="ARBA00023167"/>
    </source>
</evidence>
<keyword evidence="1 7" id="KW-0963">Cytoplasm</keyword>
<keyword evidence="5 7" id="KW-0486">Methionine biosynthesis</keyword>
<dbReference type="GO" id="GO:0005737">
    <property type="term" value="C:cytoplasm"/>
    <property type="evidence" value="ECO:0007669"/>
    <property type="project" value="UniProtKB-SubCell"/>
</dbReference>
<dbReference type="HAMAP" id="MF_03116">
    <property type="entry name" value="Salvage_MtnB_euk"/>
    <property type="match status" value="1"/>
</dbReference>
<dbReference type="SUPFAM" id="SSF56784">
    <property type="entry name" value="HAD-like"/>
    <property type="match status" value="1"/>
</dbReference>
<keyword evidence="4 7" id="KW-0862">Zinc</keyword>
<evidence type="ECO:0000256" key="3">
    <source>
        <dbReference type="ARBA" id="ARBA00022723"/>
    </source>
</evidence>
<dbReference type="Gene3D" id="3.40.225.10">
    <property type="entry name" value="Class II aldolase/adducin N-terminal domain"/>
    <property type="match status" value="1"/>
</dbReference>
<comment type="function">
    <text evidence="7">Catalyzes the dehydration of methylthioribulose-1-phosphate (MTRu-1-P) into 2,3-diketo-5-methylthiopentyl-1-phosphate (DK-MTP-1-P).</text>
</comment>
<dbReference type="PANTHER" id="PTHR10640:SF7">
    <property type="entry name" value="METHYLTHIORIBULOSE-1-PHOSPHATE DEHYDRATASE"/>
    <property type="match status" value="1"/>
</dbReference>
<dbReference type="GO" id="GO:0019509">
    <property type="term" value="P:L-methionine salvage from methylthioadenosine"/>
    <property type="evidence" value="ECO:0007669"/>
    <property type="project" value="UniProtKB-UniRule"/>
</dbReference>
<dbReference type="InterPro" id="IPR027514">
    <property type="entry name" value="Salvage_MtnB_euk"/>
</dbReference>
<feature type="binding site" evidence="7">
    <location>
        <position position="192"/>
    </location>
    <ligand>
        <name>Zn(2+)</name>
        <dbReference type="ChEBI" id="CHEBI:29105"/>
    </ligand>
</feature>
<dbReference type="Gene3D" id="3.40.50.1000">
    <property type="entry name" value="HAD superfamily/HAD-like"/>
    <property type="match status" value="1"/>
</dbReference>
<dbReference type="EMBL" id="LNRQ01000004">
    <property type="protein sequence ID" value="KZM99614.1"/>
    <property type="molecule type" value="Genomic_DNA"/>
</dbReference>
<keyword evidence="2 7" id="KW-0028">Amino-acid biosynthesis</keyword>
<dbReference type="SMART" id="SM01007">
    <property type="entry name" value="Aldolase_II"/>
    <property type="match status" value="1"/>
</dbReference>
<dbReference type="InterPro" id="IPR036412">
    <property type="entry name" value="HAD-like_sf"/>
</dbReference>
<dbReference type="FunFam" id="3.40.225.10:FF:000010">
    <property type="entry name" value="Probable bifunctional methylthioribulose-1-phosphate dehydratase/enolase-phosphatase E1"/>
    <property type="match status" value="1"/>
</dbReference>
<dbReference type="GO" id="GO:0008270">
    <property type="term" value="F:zinc ion binding"/>
    <property type="evidence" value="ECO:0007669"/>
    <property type="project" value="UniProtKB-UniRule"/>
</dbReference>
<evidence type="ECO:0000259" key="8">
    <source>
        <dbReference type="SMART" id="SM01007"/>
    </source>
</evidence>
<evidence type="ECO:0000256" key="2">
    <source>
        <dbReference type="ARBA" id="ARBA00022605"/>
    </source>
</evidence>
<feature type="domain" description="Class II aldolase/adducin N-terminal" evidence="8">
    <location>
        <begin position="89"/>
        <end position="292"/>
    </location>
</feature>
<evidence type="ECO:0000313" key="9">
    <source>
        <dbReference type="EMBL" id="KZM99614.1"/>
    </source>
</evidence>
<dbReference type="InterPro" id="IPR001303">
    <property type="entry name" value="Aldolase_II/adducin_N"/>
</dbReference>
<dbReference type="UniPathway" id="UPA00904">
    <property type="reaction ID" value="UER00875"/>
</dbReference>
<sequence>MMNIHESEHASGQRCIKSFPFSLFQRRRGGPCNKRSNCNQKAYILNSKGLHLRSVSSSGIAKSNPEFFNDMTDPVYSNLETNKVKETKRLVSELCRHVYTLGWVSGTGGSITIRVHDNATSRSSQLIVMSPSGVQKDKVDPDDMFVLSSDGCILCKPNTKVYPHKPPKCTDCAPIFLKAYEMRNAGAVIHSHGIEACLVTMIHPLSKEFRITHMEMIKGIEGHGYHDELVVPIIENTAYEGELTESFTKAIEAYPKTTAVLVRNHGVYIWGETWISAKTQAECYHYLFDASIKMHQLGLDRFSTGHDPYPSSGVCRCMKNGCAMRKKTIGFGCVTELVQRSILLDIEGTATSLPTKFLPSNTSKSMNPVLKSAFETSELVGVMSNEMPEILGRWHASGIKVYLYSSSSRGAQRLLFSNSRHGDLRKYICGYFDTTTGGKTEPKSYLEILQTVGIDKPEELLLVTSDMEAAMTARAVGLEVVIILRPGNAPLPGSHNFKTTESLLQI</sequence>
<dbReference type="InterPro" id="IPR023214">
    <property type="entry name" value="HAD_sf"/>
</dbReference>
<comment type="pathway">
    <text evidence="7">Amino-acid biosynthesis; L-methionine biosynthesis via salvage pathway; L-methionine from S-methyl-5-thio-alpha-D-ribose 1-phosphate: step 2/6.</text>
</comment>
<feature type="binding site" evidence="7">
    <location>
        <position position="172"/>
    </location>
    <ligand>
        <name>substrate</name>
    </ligand>
</feature>
<evidence type="ECO:0000256" key="6">
    <source>
        <dbReference type="ARBA" id="ARBA00023239"/>
    </source>
</evidence>
<dbReference type="PANTHER" id="PTHR10640">
    <property type="entry name" value="METHYLTHIORIBULOSE-1-PHOSPHATE DEHYDRATASE"/>
    <property type="match status" value="1"/>
</dbReference>
<comment type="caution">
    <text evidence="9">The sequence shown here is derived from an EMBL/GenBank/DDBJ whole genome shotgun (WGS) entry which is preliminary data.</text>
</comment>
<comment type="subcellular location">
    <subcellularLocation>
        <location evidence="7">Cytoplasm</location>
    </subcellularLocation>
</comment>
<evidence type="ECO:0000256" key="1">
    <source>
        <dbReference type="ARBA" id="ARBA00022490"/>
    </source>
</evidence>
<dbReference type="STRING" id="79200.A0A165Z4W7"/>
<feature type="active site" description="Proton donor/acceptor" evidence="7">
    <location>
        <position position="215"/>
    </location>
</feature>
<dbReference type="InterPro" id="IPR036409">
    <property type="entry name" value="Aldolase_II/adducin_N_sf"/>
</dbReference>
<dbReference type="AlphaFoldDB" id="A0A165Z4W7"/>
<protein>
    <recommendedName>
        <fullName evidence="7">Probable methylthioribulose-1-phosphate dehydratase</fullName>
        <shortName evidence="7">MTRu-1-P dehydratase</shortName>
        <ecNumber evidence="7">4.2.1.109</ecNumber>
    </recommendedName>
</protein>
<organism evidence="9">
    <name type="scientific">Daucus carota subsp. sativus</name>
    <name type="common">Carrot</name>
    <dbReference type="NCBI Taxonomy" id="79200"/>
    <lineage>
        <taxon>Eukaryota</taxon>
        <taxon>Viridiplantae</taxon>
        <taxon>Streptophyta</taxon>
        <taxon>Embryophyta</taxon>
        <taxon>Tracheophyta</taxon>
        <taxon>Spermatophyta</taxon>
        <taxon>Magnoliopsida</taxon>
        <taxon>eudicotyledons</taxon>
        <taxon>Gunneridae</taxon>
        <taxon>Pentapetalae</taxon>
        <taxon>asterids</taxon>
        <taxon>campanulids</taxon>
        <taxon>Apiales</taxon>
        <taxon>Apiaceae</taxon>
        <taxon>Apioideae</taxon>
        <taxon>Scandiceae</taxon>
        <taxon>Daucinae</taxon>
        <taxon>Daucus</taxon>
        <taxon>Daucus sect. Daucus</taxon>
    </lineage>
</organism>
<dbReference type="GO" id="GO:0046570">
    <property type="term" value="F:methylthioribulose 1-phosphate dehydratase activity"/>
    <property type="evidence" value="ECO:0007669"/>
    <property type="project" value="UniProtKB-UniRule"/>
</dbReference>
<dbReference type="InterPro" id="IPR017714">
    <property type="entry name" value="MethylthioRu-1-P_deHdtase_MtnB"/>
</dbReference>